<dbReference type="EMBL" id="CP009571">
    <property type="protein sequence ID" value="AIT06232.1"/>
    <property type="molecule type" value="Genomic_DNA"/>
</dbReference>
<accession>A0A097EF83</accession>
<proteinExistence type="predicted"/>
<dbReference type="AlphaFoldDB" id="A0A097EF83"/>
<sequence length="80" mass="8369">MATYIHTPDELGDLLTTLLAGAAGGTKEAWAEKVGVVEKLPIAMNVRSNWQVAPSGKAADKKAIGQAVDIVRAQHPYVAG</sequence>
<organism evidence="1 2">
    <name type="scientific">Sphingomonas taxi</name>
    <dbReference type="NCBI Taxonomy" id="1549858"/>
    <lineage>
        <taxon>Bacteria</taxon>
        <taxon>Pseudomonadati</taxon>
        <taxon>Pseudomonadota</taxon>
        <taxon>Alphaproteobacteria</taxon>
        <taxon>Sphingomonadales</taxon>
        <taxon>Sphingomonadaceae</taxon>
        <taxon>Sphingomonas</taxon>
    </lineage>
</organism>
<dbReference type="KEGG" id="stax:MC45_07360"/>
<keyword evidence="2" id="KW-1185">Reference proteome</keyword>
<gene>
    <name evidence="1" type="ORF">MC45_07360</name>
</gene>
<reference evidence="1 2" key="1">
    <citation type="submission" date="2014-09" db="EMBL/GenBank/DDBJ databases">
        <title>Using Illumina technology Improving SMRT sequencing Genome Assembly by RASTools.</title>
        <authorList>
            <person name="Zhou Y."/>
            <person name="Ma T."/>
            <person name="Liu T."/>
        </authorList>
    </citation>
    <scope>NUCLEOTIDE SEQUENCE [LARGE SCALE GENOMIC DNA]</scope>
    <source>
        <strain evidence="1 2">ATCC 55669</strain>
    </source>
</reference>
<name>A0A097EF83_9SPHN</name>
<protein>
    <submittedName>
        <fullName evidence="1">Uncharacterized protein</fullName>
    </submittedName>
</protein>
<evidence type="ECO:0000313" key="1">
    <source>
        <dbReference type="EMBL" id="AIT06232.1"/>
    </source>
</evidence>
<dbReference type="Proteomes" id="UP000033200">
    <property type="component" value="Chromosome"/>
</dbReference>
<evidence type="ECO:0000313" key="2">
    <source>
        <dbReference type="Proteomes" id="UP000033200"/>
    </source>
</evidence>
<dbReference type="HOGENOM" id="CLU_199836_0_0_5"/>
<dbReference type="RefSeq" id="WP_038661343.1">
    <property type="nucleotide sequence ID" value="NZ_CP009571.1"/>
</dbReference>